<protein>
    <submittedName>
        <fullName evidence="1">Outer membrane protein W</fullName>
    </submittedName>
</protein>
<sequence>MRNTLLKSVGVAALVMATLSGHASAKEAGDFLMRGRAIYVVPNEDATTSIGGTVGINNDIVPELDFTYFMTDNIGVELILATTKHSVTALNTALGASASLGNVMLLPPTLTFQYHMAPKSDFSPYVGAGINYTFFYSENAPGGTIANINYNDSFGFVLQAGFDVKINDDWLFNVDVKRVWLNTDVQINGGGVTAAVDINPWIFGVGFGYTF</sequence>
<dbReference type="PANTHER" id="PTHR36920:SF1">
    <property type="entry name" value="OUTER MEMBRANE PROTEIN W"/>
    <property type="match status" value="1"/>
</dbReference>
<dbReference type="Pfam" id="PF03922">
    <property type="entry name" value="OmpW"/>
    <property type="match status" value="1"/>
</dbReference>
<dbReference type="Gene3D" id="2.40.160.20">
    <property type="match status" value="1"/>
</dbReference>
<proteinExistence type="predicted"/>
<organism evidence="1">
    <name type="scientific">hydrothermal vent metagenome</name>
    <dbReference type="NCBI Taxonomy" id="652676"/>
    <lineage>
        <taxon>unclassified sequences</taxon>
        <taxon>metagenomes</taxon>
        <taxon>ecological metagenomes</taxon>
    </lineage>
</organism>
<dbReference type="InterPro" id="IPR011250">
    <property type="entry name" value="OMP/PagP_B-barrel"/>
</dbReference>
<dbReference type="PANTHER" id="PTHR36920">
    <property type="match status" value="1"/>
</dbReference>
<dbReference type="AlphaFoldDB" id="A0A3B0RGQ3"/>
<name>A0A3B0RGQ3_9ZZZZ</name>
<dbReference type="GO" id="GO:0055085">
    <property type="term" value="P:transmembrane transport"/>
    <property type="evidence" value="ECO:0007669"/>
    <property type="project" value="TreeGrafter"/>
</dbReference>
<gene>
    <name evidence="1" type="ORF">MNBD_ALPHA02-616</name>
</gene>
<dbReference type="EMBL" id="UOED01000076">
    <property type="protein sequence ID" value="VAV92564.1"/>
    <property type="molecule type" value="Genomic_DNA"/>
</dbReference>
<evidence type="ECO:0000313" key="1">
    <source>
        <dbReference type="EMBL" id="VAV92564.1"/>
    </source>
</evidence>
<dbReference type="SUPFAM" id="SSF56925">
    <property type="entry name" value="OMPA-like"/>
    <property type="match status" value="1"/>
</dbReference>
<accession>A0A3B0RGQ3</accession>
<reference evidence="1" key="1">
    <citation type="submission" date="2018-06" db="EMBL/GenBank/DDBJ databases">
        <authorList>
            <person name="Zhirakovskaya E."/>
        </authorList>
    </citation>
    <scope>NUCLEOTIDE SEQUENCE</scope>
</reference>
<dbReference type="InterPro" id="IPR005618">
    <property type="entry name" value="OMPW"/>
</dbReference>
<dbReference type="GO" id="GO:0019867">
    <property type="term" value="C:outer membrane"/>
    <property type="evidence" value="ECO:0007669"/>
    <property type="project" value="InterPro"/>
</dbReference>